<dbReference type="AlphaFoldDB" id="A0AAD6LGK1"/>
<reference evidence="1" key="1">
    <citation type="journal article" date="2023" name="Mol. Ecol. Resour.">
        <title>Chromosome-level genome assembly of a triploid poplar Populus alba 'Berolinensis'.</title>
        <authorList>
            <person name="Chen S."/>
            <person name="Yu Y."/>
            <person name="Wang X."/>
            <person name="Wang S."/>
            <person name="Zhang T."/>
            <person name="Zhou Y."/>
            <person name="He R."/>
            <person name="Meng N."/>
            <person name="Wang Y."/>
            <person name="Liu W."/>
            <person name="Liu Z."/>
            <person name="Liu J."/>
            <person name="Guo Q."/>
            <person name="Huang H."/>
            <person name="Sederoff R.R."/>
            <person name="Wang G."/>
            <person name="Qu G."/>
            <person name="Chen S."/>
        </authorList>
    </citation>
    <scope>NUCLEOTIDE SEQUENCE</scope>
    <source>
        <strain evidence="1">SC-2020</strain>
    </source>
</reference>
<sequence length="89" mass="10217">MIVARRSIHRLERWLTGSGAMLSPLHFYIGDAIHSHLRGEVALVDDKKECDLVMHGIMEREVIVDQWRLSCDQVEEIVCSGRGDGSWWL</sequence>
<comment type="caution">
    <text evidence="1">The sequence shown here is derived from an EMBL/GenBank/DDBJ whole genome shotgun (WGS) entry which is preliminary data.</text>
</comment>
<keyword evidence="2" id="KW-1185">Reference proteome</keyword>
<protein>
    <submittedName>
        <fullName evidence="1">Uncharacterized protein</fullName>
    </submittedName>
</protein>
<dbReference type="Proteomes" id="UP001164929">
    <property type="component" value="Chromosome 17"/>
</dbReference>
<name>A0AAD6LGK1_9ROSI</name>
<organism evidence="1 2">
    <name type="scientific">Populus alba x Populus x berolinensis</name>
    <dbReference type="NCBI Taxonomy" id="444605"/>
    <lineage>
        <taxon>Eukaryota</taxon>
        <taxon>Viridiplantae</taxon>
        <taxon>Streptophyta</taxon>
        <taxon>Embryophyta</taxon>
        <taxon>Tracheophyta</taxon>
        <taxon>Spermatophyta</taxon>
        <taxon>Magnoliopsida</taxon>
        <taxon>eudicotyledons</taxon>
        <taxon>Gunneridae</taxon>
        <taxon>Pentapetalae</taxon>
        <taxon>rosids</taxon>
        <taxon>fabids</taxon>
        <taxon>Malpighiales</taxon>
        <taxon>Salicaceae</taxon>
        <taxon>Saliceae</taxon>
        <taxon>Populus</taxon>
    </lineage>
</organism>
<proteinExistence type="predicted"/>
<gene>
    <name evidence="1" type="ORF">NC653_038319</name>
</gene>
<dbReference type="EMBL" id="JAQIZT010000017">
    <property type="protein sequence ID" value="KAJ6960242.1"/>
    <property type="molecule type" value="Genomic_DNA"/>
</dbReference>
<accession>A0AAD6LGK1</accession>
<evidence type="ECO:0000313" key="1">
    <source>
        <dbReference type="EMBL" id="KAJ6960242.1"/>
    </source>
</evidence>
<evidence type="ECO:0000313" key="2">
    <source>
        <dbReference type="Proteomes" id="UP001164929"/>
    </source>
</evidence>